<sequence length="312" mass="34222">MRTIIAATCFLLAIAPAASAQSCNFRLNADIPLRYNAQAGALLVDAKVGGQPIPLIVSTSSPMTTLGRATVDRLKLETHYDSRYRTRGPSNGDVRFLQVTLPDFTLGQHRLGSPEVFVQEGTSDGAMPTTGRLGLNILYDYDIEFDVKGGRLNLYESVPCAHTAPWSGDVETVPLNHTRKGQRVLFDVTVNGRKMRAELDSGAPRTMMTLRGARRLGLSADGMPPGPDLLGVDGKIRATKLHQFESFAIEGEEIRNPRLPIIEFLKYPGSIAFDGDIEVYVGADWLRAHHVYIARGTHEMHFAYVGGPVFEK</sequence>
<dbReference type="Pfam" id="PF13650">
    <property type="entry name" value="Asp_protease_2"/>
    <property type="match status" value="2"/>
</dbReference>
<evidence type="ECO:0000313" key="2">
    <source>
        <dbReference type="EMBL" id="GIL41080.1"/>
    </source>
</evidence>
<keyword evidence="3" id="KW-1185">Reference proteome</keyword>
<dbReference type="EMBL" id="BOPV01000001">
    <property type="protein sequence ID" value="GIL41080.1"/>
    <property type="molecule type" value="Genomic_DNA"/>
</dbReference>
<accession>A0A8S8XJV7</accession>
<proteinExistence type="predicted"/>
<dbReference type="PROSITE" id="PS51257">
    <property type="entry name" value="PROKAR_LIPOPROTEIN"/>
    <property type="match status" value="1"/>
</dbReference>
<name>A0A8S8XJV7_9PROT</name>
<gene>
    <name evidence="2" type="ORF">TMPK1_33170</name>
</gene>
<evidence type="ECO:0008006" key="4">
    <source>
        <dbReference type="Google" id="ProtNLM"/>
    </source>
</evidence>
<dbReference type="RefSeq" id="WP_420244417.1">
    <property type="nucleotide sequence ID" value="NZ_BOPV01000001.1"/>
</dbReference>
<dbReference type="SUPFAM" id="SSF50630">
    <property type="entry name" value="Acid proteases"/>
    <property type="match status" value="1"/>
</dbReference>
<organism evidence="2 3">
    <name type="scientific">Roseiterribacter gracilis</name>
    <dbReference type="NCBI Taxonomy" id="2812848"/>
    <lineage>
        <taxon>Bacteria</taxon>
        <taxon>Pseudomonadati</taxon>
        <taxon>Pseudomonadota</taxon>
        <taxon>Alphaproteobacteria</taxon>
        <taxon>Rhodospirillales</taxon>
        <taxon>Roseiterribacteraceae</taxon>
        <taxon>Roseiterribacter</taxon>
    </lineage>
</organism>
<dbReference type="Proteomes" id="UP000681075">
    <property type="component" value="Unassembled WGS sequence"/>
</dbReference>
<evidence type="ECO:0000313" key="3">
    <source>
        <dbReference type="Proteomes" id="UP000681075"/>
    </source>
</evidence>
<keyword evidence="1" id="KW-0732">Signal</keyword>
<feature type="signal peptide" evidence="1">
    <location>
        <begin position="1"/>
        <end position="20"/>
    </location>
</feature>
<dbReference type="InterPro" id="IPR021109">
    <property type="entry name" value="Peptidase_aspartic_dom_sf"/>
</dbReference>
<protein>
    <recommendedName>
        <fullName evidence="4">Peptidase A2 domain-containing protein</fullName>
    </recommendedName>
</protein>
<comment type="caution">
    <text evidence="2">The sequence shown here is derived from an EMBL/GenBank/DDBJ whole genome shotgun (WGS) entry which is preliminary data.</text>
</comment>
<dbReference type="Gene3D" id="2.40.70.10">
    <property type="entry name" value="Acid Proteases"/>
    <property type="match status" value="2"/>
</dbReference>
<evidence type="ECO:0000256" key="1">
    <source>
        <dbReference type="SAM" id="SignalP"/>
    </source>
</evidence>
<feature type="chain" id="PRO_5035721217" description="Peptidase A2 domain-containing protein" evidence="1">
    <location>
        <begin position="21"/>
        <end position="312"/>
    </location>
</feature>
<reference evidence="2" key="1">
    <citation type="submission" date="2021-02" db="EMBL/GenBank/DDBJ databases">
        <title>Genome sequence of Rhodospirillales sp. strain TMPK1 isolated from soil.</title>
        <authorList>
            <person name="Nakai R."/>
            <person name="Kusada H."/>
            <person name="Tamaki H."/>
        </authorList>
    </citation>
    <scope>NUCLEOTIDE SEQUENCE</scope>
    <source>
        <strain evidence="2">TMPK1</strain>
    </source>
</reference>
<dbReference type="InterPro" id="IPR034122">
    <property type="entry name" value="Retropepsin-like_bacterial"/>
</dbReference>
<dbReference type="AlphaFoldDB" id="A0A8S8XJV7"/>
<dbReference type="CDD" id="cd05483">
    <property type="entry name" value="retropepsin_like_bacteria"/>
    <property type="match status" value="1"/>
</dbReference>